<comment type="caution">
    <text evidence="2">The sequence shown here is derived from an EMBL/GenBank/DDBJ whole genome shotgun (WGS) entry which is preliminary data.</text>
</comment>
<evidence type="ECO:0000313" key="2">
    <source>
        <dbReference type="EMBL" id="GHI74976.1"/>
    </source>
</evidence>
<accession>A0ABQ3T3K7</accession>
<organism evidence="2 3">
    <name type="scientific">Streptomyces spororaveus</name>
    <dbReference type="NCBI Taxonomy" id="284039"/>
    <lineage>
        <taxon>Bacteria</taxon>
        <taxon>Bacillati</taxon>
        <taxon>Actinomycetota</taxon>
        <taxon>Actinomycetes</taxon>
        <taxon>Kitasatosporales</taxon>
        <taxon>Streptomycetaceae</taxon>
        <taxon>Streptomyces</taxon>
    </lineage>
</organism>
<keyword evidence="3" id="KW-1185">Reference proteome</keyword>
<sequence>MVSDGDLGPGQVQEVEGAGSGGRAGARGVLKPELGALHPAGQVQQAREQKGGRPAVGPGVRVQSDPGELRAVDQSPGEPVESTGARTWHAASSTS</sequence>
<reference evidence="3" key="1">
    <citation type="submission" date="2023-07" db="EMBL/GenBank/DDBJ databases">
        <title>Whole genome shotgun sequence of Streptomyces spororaveus NBRC 15456.</title>
        <authorList>
            <person name="Komaki H."/>
            <person name="Tamura T."/>
        </authorList>
    </citation>
    <scope>NUCLEOTIDE SEQUENCE [LARGE SCALE GENOMIC DNA]</scope>
    <source>
        <strain evidence="3">NBRC 15456</strain>
    </source>
</reference>
<name>A0ABQ3T3K7_9ACTN</name>
<feature type="region of interest" description="Disordered" evidence="1">
    <location>
        <begin position="1"/>
        <end position="95"/>
    </location>
</feature>
<evidence type="ECO:0000313" key="3">
    <source>
        <dbReference type="Proteomes" id="UP000608522"/>
    </source>
</evidence>
<gene>
    <name evidence="2" type="ORF">Sspor_05370</name>
</gene>
<protein>
    <submittedName>
        <fullName evidence="2">Uncharacterized protein</fullName>
    </submittedName>
</protein>
<feature type="compositionally biased region" description="Low complexity" evidence="1">
    <location>
        <begin position="52"/>
        <end position="62"/>
    </location>
</feature>
<evidence type="ECO:0000256" key="1">
    <source>
        <dbReference type="SAM" id="MobiDB-lite"/>
    </source>
</evidence>
<dbReference type="Proteomes" id="UP000608522">
    <property type="component" value="Unassembled WGS sequence"/>
</dbReference>
<proteinExistence type="predicted"/>
<dbReference type="EMBL" id="BNED01000003">
    <property type="protein sequence ID" value="GHI74976.1"/>
    <property type="molecule type" value="Genomic_DNA"/>
</dbReference>